<protein>
    <recommendedName>
        <fullName evidence="2">Response regulatory domain-containing protein</fullName>
    </recommendedName>
</protein>
<reference evidence="4" key="1">
    <citation type="journal article" date="2019" name="Int. J. Syst. Evol. Microbiol.">
        <title>The Global Catalogue of Microorganisms (GCM) 10K type strain sequencing project: providing services to taxonomists for standard genome sequencing and annotation.</title>
        <authorList>
            <consortium name="The Broad Institute Genomics Platform"/>
            <consortium name="The Broad Institute Genome Sequencing Center for Infectious Disease"/>
            <person name="Wu L."/>
            <person name="Ma J."/>
        </authorList>
    </citation>
    <scope>NUCLEOTIDE SEQUENCE [LARGE SCALE GENOMIC DNA]</scope>
    <source>
        <strain evidence="4">NBRC 108723</strain>
    </source>
</reference>
<evidence type="ECO:0000256" key="1">
    <source>
        <dbReference type="PROSITE-ProRule" id="PRU00169"/>
    </source>
</evidence>
<name>A0ABQ6EXX0_9VIBR</name>
<dbReference type="PROSITE" id="PS50110">
    <property type="entry name" value="RESPONSE_REGULATORY"/>
    <property type="match status" value="1"/>
</dbReference>
<organism evidence="3 4">
    <name type="scientific">Vibrio zhanjiangensis</name>
    <dbReference type="NCBI Taxonomy" id="1046128"/>
    <lineage>
        <taxon>Bacteria</taxon>
        <taxon>Pseudomonadati</taxon>
        <taxon>Pseudomonadota</taxon>
        <taxon>Gammaproteobacteria</taxon>
        <taxon>Vibrionales</taxon>
        <taxon>Vibrionaceae</taxon>
        <taxon>Vibrio</taxon>
    </lineage>
</organism>
<sequence length="66" mass="7600">MRAKVLLIEDSTSLAILYKQYVKDEPFDLFHVETGRDAIAFIERNVPQLIILDRSGPRFSDMTLSD</sequence>
<evidence type="ECO:0000313" key="3">
    <source>
        <dbReference type="EMBL" id="GLT18013.1"/>
    </source>
</evidence>
<accession>A0ABQ6EXX0</accession>
<proteinExistence type="predicted"/>
<feature type="modified residue" description="4-aspartylphosphate" evidence="1">
    <location>
        <position position="53"/>
    </location>
</feature>
<dbReference type="SUPFAM" id="SSF52172">
    <property type="entry name" value="CheY-like"/>
    <property type="match status" value="1"/>
</dbReference>
<comment type="caution">
    <text evidence="3">The sequence shown here is derived from an EMBL/GenBank/DDBJ whole genome shotgun (WGS) entry which is preliminary data.</text>
</comment>
<dbReference type="Gene3D" id="3.40.50.2300">
    <property type="match status" value="1"/>
</dbReference>
<dbReference type="InterPro" id="IPR001789">
    <property type="entry name" value="Sig_transdc_resp-reg_receiver"/>
</dbReference>
<keyword evidence="4" id="KW-1185">Reference proteome</keyword>
<gene>
    <name evidence="3" type="ORF">GCM10007938_17910</name>
</gene>
<dbReference type="Proteomes" id="UP001157138">
    <property type="component" value="Unassembled WGS sequence"/>
</dbReference>
<evidence type="ECO:0000313" key="4">
    <source>
        <dbReference type="Proteomes" id="UP001157138"/>
    </source>
</evidence>
<keyword evidence="1" id="KW-0597">Phosphoprotein</keyword>
<feature type="domain" description="Response regulatory" evidence="2">
    <location>
        <begin position="4"/>
        <end position="66"/>
    </location>
</feature>
<evidence type="ECO:0000259" key="2">
    <source>
        <dbReference type="PROSITE" id="PS50110"/>
    </source>
</evidence>
<dbReference type="InterPro" id="IPR011006">
    <property type="entry name" value="CheY-like_superfamily"/>
</dbReference>
<dbReference type="EMBL" id="BSPW01000031">
    <property type="protein sequence ID" value="GLT18013.1"/>
    <property type="molecule type" value="Genomic_DNA"/>
</dbReference>